<protein>
    <submittedName>
        <fullName evidence="2">Uncharacterized protein</fullName>
    </submittedName>
</protein>
<dbReference type="EMBL" id="KI397795">
    <property type="protein sequence ID" value="ERM93387.1"/>
    <property type="molecule type" value="Genomic_DNA"/>
</dbReference>
<dbReference type="AlphaFoldDB" id="U5CZK4"/>
<feature type="region of interest" description="Disordered" evidence="1">
    <location>
        <begin position="29"/>
        <end position="158"/>
    </location>
</feature>
<sequence length="158" mass="17061">MEALRAHHAEIEDRSRQATVLIRRAYQTVGQQAPSVIPLGETEDDPTVNASQTTNGQPSNPRSRVPLVGQEVGGQTLSGNSSGGVMLDGSTQNNGAIPPANQANQSLRQPGSSVFDRLGTTHDLRDDLNRRRGRDEQNTTTNVQSEPILKSPLRKTLT</sequence>
<name>U5CZK4_AMBTC</name>
<evidence type="ECO:0000313" key="2">
    <source>
        <dbReference type="EMBL" id="ERM93387.1"/>
    </source>
</evidence>
<keyword evidence="3" id="KW-1185">Reference proteome</keyword>
<gene>
    <name evidence="2" type="ORF">AMTR_s05646p00002950</name>
</gene>
<feature type="compositionally biased region" description="Polar residues" evidence="1">
    <location>
        <begin position="48"/>
        <end position="62"/>
    </location>
</feature>
<feature type="compositionally biased region" description="Basic and acidic residues" evidence="1">
    <location>
        <begin position="119"/>
        <end position="137"/>
    </location>
</feature>
<reference evidence="3" key="1">
    <citation type="journal article" date="2013" name="Science">
        <title>The Amborella genome and the evolution of flowering plants.</title>
        <authorList>
            <consortium name="Amborella Genome Project"/>
        </authorList>
    </citation>
    <scope>NUCLEOTIDE SEQUENCE [LARGE SCALE GENOMIC DNA]</scope>
</reference>
<feature type="compositionally biased region" description="Polar residues" evidence="1">
    <location>
        <begin position="89"/>
        <end position="112"/>
    </location>
</feature>
<proteinExistence type="predicted"/>
<accession>U5CZK4</accession>
<dbReference type="Gramene" id="ERM93387">
    <property type="protein sequence ID" value="ERM93387"/>
    <property type="gene ID" value="AMTR_s05646p00002950"/>
</dbReference>
<dbReference type="HOGENOM" id="CLU_1671711_0_0_1"/>
<evidence type="ECO:0000313" key="3">
    <source>
        <dbReference type="Proteomes" id="UP000017836"/>
    </source>
</evidence>
<dbReference type="Proteomes" id="UP000017836">
    <property type="component" value="Unassembled WGS sequence"/>
</dbReference>
<organism evidence="2 3">
    <name type="scientific">Amborella trichopoda</name>
    <dbReference type="NCBI Taxonomy" id="13333"/>
    <lineage>
        <taxon>Eukaryota</taxon>
        <taxon>Viridiplantae</taxon>
        <taxon>Streptophyta</taxon>
        <taxon>Embryophyta</taxon>
        <taxon>Tracheophyta</taxon>
        <taxon>Spermatophyta</taxon>
        <taxon>Magnoliopsida</taxon>
        <taxon>Amborellales</taxon>
        <taxon>Amborellaceae</taxon>
        <taxon>Amborella</taxon>
    </lineage>
</organism>
<evidence type="ECO:0000256" key="1">
    <source>
        <dbReference type="SAM" id="MobiDB-lite"/>
    </source>
</evidence>